<keyword evidence="1" id="KW-0472">Membrane</keyword>
<feature type="domain" description="EamA" evidence="2">
    <location>
        <begin position="2"/>
        <end position="102"/>
    </location>
</feature>
<feature type="domain" description="EamA" evidence="2">
    <location>
        <begin position="111"/>
        <end position="240"/>
    </location>
</feature>
<dbReference type="InterPro" id="IPR000620">
    <property type="entry name" value="EamA_dom"/>
</dbReference>
<evidence type="ECO:0000313" key="4">
    <source>
        <dbReference type="Proteomes" id="UP000064920"/>
    </source>
</evidence>
<dbReference type="SUPFAM" id="SSF103481">
    <property type="entry name" value="Multidrug resistance efflux transporter EmrE"/>
    <property type="match status" value="2"/>
</dbReference>
<gene>
    <name evidence="3" type="ORF">IMCC12053_1684</name>
</gene>
<keyword evidence="1" id="KW-0812">Transmembrane</keyword>
<feature type="transmembrane region" description="Helical" evidence="1">
    <location>
        <begin position="198"/>
        <end position="218"/>
    </location>
</feature>
<dbReference type="Pfam" id="PF00892">
    <property type="entry name" value="EamA"/>
    <property type="match status" value="2"/>
</dbReference>
<evidence type="ECO:0000313" key="3">
    <source>
        <dbReference type="EMBL" id="ALI55631.1"/>
    </source>
</evidence>
<dbReference type="Proteomes" id="UP000064920">
    <property type="component" value="Chromosome"/>
</dbReference>
<feature type="transmembrane region" description="Helical" evidence="1">
    <location>
        <begin position="224"/>
        <end position="242"/>
    </location>
</feature>
<evidence type="ECO:0000256" key="1">
    <source>
        <dbReference type="SAM" id="Phobius"/>
    </source>
</evidence>
<organism evidence="3 4">
    <name type="scientific">Celeribacter marinus</name>
    <dbReference type="NCBI Taxonomy" id="1397108"/>
    <lineage>
        <taxon>Bacteria</taxon>
        <taxon>Pseudomonadati</taxon>
        <taxon>Pseudomonadota</taxon>
        <taxon>Alphaproteobacteria</taxon>
        <taxon>Rhodobacterales</taxon>
        <taxon>Roseobacteraceae</taxon>
        <taxon>Celeribacter</taxon>
    </lineage>
</organism>
<dbReference type="InterPro" id="IPR037185">
    <property type="entry name" value="EmrE-like"/>
</dbReference>
<feature type="transmembrane region" description="Helical" evidence="1">
    <location>
        <begin position="172"/>
        <end position="191"/>
    </location>
</feature>
<dbReference type="KEGG" id="cmar:IMCC12053_1684"/>
<feature type="transmembrane region" description="Helical" evidence="1">
    <location>
        <begin position="48"/>
        <end position="76"/>
    </location>
</feature>
<accession>A0A0N9ZFB4</accession>
<dbReference type="EMBL" id="CP012023">
    <property type="protein sequence ID" value="ALI55631.1"/>
    <property type="molecule type" value="Genomic_DNA"/>
</dbReference>
<dbReference type="Gene3D" id="1.10.3730.20">
    <property type="match status" value="2"/>
</dbReference>
<dbReference type="PATRIC" id="fig|1397108.4.peg.1721"/>
<keyword evidence="1" id="KW-1133">Transmembrane helix</keyword>
<feature type="transmembrane region" description="Helical" evidence="1">
    <location>
        <begin position="88"/>
        <end position="105"/>
    </location>
</feature>
<dbReference type="PANTHER" id="PTHR22911:SF135">
    <property type="entry name" value="BLR4310 PROTEIN"/>
    <property type="match status" value="1"/>
</dbReference>
<keyword evidence="4" id="KW-1185">Reference proteome</keyword>
<name>A0A0N9ZFB4_9RHOB</name>
<feature type="transmembrane region" description="Helical" evidence="1">
    <location>
        <begin position="111"/>
        <end position="130"/>
    </location>
</feature>
<feature type="transmembrane region" description="Helical" evidence="1">
    <location>
        <begin position="142"/>
        <end position="160"/>
    </location>
</feature>
<dbReference type="PANTHER" id="PTHR22911">
    <property type="entry name" value="ACYL-MALONYL CONDENSING ENZYME-RELATED"/>
    <property type="match status" value="1"/>
</dbReference>
<dbReference type="GO" id="GO:0016020">
    <property type="term" value="C:membrane"/>
    <property type="evidence" value="ECO:0007669"/>
    <property type="project" value="InterPro"/>
</dbReference>
<dbReference type="AlphaFoldDB" id="A0A0N9ZFB4"/>
<sequence>MIFFTTLFSFPLVTFMLIRDKSSGHLRPVHPWWTLARTAAAMINGMGAFYAFSVLPLAQVYAIIFASPLIITILSIPVLGERVGIHRWAAVIAGLIGVIVVLRPGSTELSLGHLAALACAFFGAFASIVVRKVGREERTVVFLLYPMVANFIVMGALMTFDYQPMPLTDIGGIAAISLFGFTGGVLLIAAYKASEAAIVAPMQYSQIIWATIFGYFFFDEKLDAQTIIGAGIIIASGMYIVFRESRSGTSSNTPVLRTRSRGGSAASFRISPFLRRAKGD</sequence>
<protein>
    <submittedName>
        <fullName evidence="3">Membrane protein, putative</fullName>
    </submittedName>
</protein>
<proteinExistence type="predicted"/>
<evidence type="ECO:0000259" key="2">
    <source>
        <dbReference type="Pfam" id="PF00892"/>
    </source>
</evidence>
<reference evidence="3 4" key="1">
    <citation type="submission" date="2015-05" db="EMBL/GenBank/DDBJ databases">
        <authorList>
            <person name="Wang D.B."/>
            <person name="Wang M."/>
        </authorList>
    </citation>
    <scope>NUCLEOTIDE SEQUENCE [LARGE SCALE GENOMIC DNA]</scope>
    <source>
        <strain evidence="3 4">IMCC 12053</strain>
    </source>
</reference>